<dbReference type="AlphaFoldDB" id="A0AAN6WEQ7"/>
<dbReference type="Gene3D" id="3.40.50.720">
    <property type="entry name" value="NAD(P)-binding Rossmann-like Domain"/>
    <property type="match status" value="1"/>
</dbReference>
<evidence type="ECO:0008006" key="4">
    <source>
        <dbReference type="Google" id="ProtNLM"/>
    </source>
</evidence>
<gene>
    <name evidence="2" type="ORF">QBC36DRAFT_342883</name>
</gene>
<proteinExistence type="predicted"/>
<dbReference type="InterPro" id="IPR047122">
    <property type="entry name" value="Trans-enoyl_RdTase-like"/>
</dbReference>
<dbReference type="SUPFAM" id="SSF51735">
    <property type="entry name" value="NAD(P)-binding Rossmann-fold domains"/>
    <property type="match status" value="1"/>
</dbReference>
<dbReference type="Gene3D" id="3.90.180.10">
    <property type="entry name" value="Medium-chain alcohol dehydrogenases, catalytic domain"/>
    <property type="match status" value="1"/>
</dbReference>
<accession>A0AAN6WEQ7</accession>
<name>A0AAN6WEQ7_9PEZI</name>
<dbReference type="GO" id="GO:0016651">
    <property type="term" value="F:oxidoreductase activity, acting on NAD(P)H"/>
    <property type="evidence" value="ECO:0007669"/>
    <property type="project" value="InterPro"/>
</dbReference>
<protein>
    <recommendedName>
        <fullName evidence="4">Alcohol dehydrogenase-like C-terminal domain-containing protein</fullName>
    </recommendedName>
</protein>
<reference evidence="2" key="1">
    <citation type="journal article" date="2023" name="Mol. Phylogenet. Evol.">
        <title>Genome-scale phylogeny and comparative genomics of the fungal order Sordariales.</title>
        <authorList>
            <person name="Hensen N."/>
            <person name="Bonometti L."/>
            <person name="Westerberg I."/>
            <person name="Brannstrom I.O."/>
            <person name="Guillou S."/>
            <person name="Cros-Aarteil S."/>
            <person name="Calhoun S."/>
            <person name="Haridas S."/>
            <person name="Kuo A."/>
            <person name="Mondo S."/>
            <person name="Pangilinan J."/>
            <person name="Riley R."/>
            <person name="LaButti K."/>
            <person name="Andreopoulos B."/>
            <person name="Lipzen A."/>
            <person name="Chen C."/>
            <person name="Yan M."/>
            <person name="Daum C."/>
            <person name="Ng V."/>
            <person name="Clum A."/>
            <person name="Steindorff A."/>
            <person name="Ohm R.A."/>
            <person name="Martin F."/>
            <person name="Silar P."/>
            <person name="Natvig D.O."/>
            <person name="Lalanne C."/>
            <person name="Gautier V."/>
            <person name="Ament-Velasquez S.L."/>
            <person name="Kruys A."/>
            <person name="Hutchinson M.I."/>
            <person name="Powell A.J."/>
            <person name="Barry K."/>
            <person name="Miller A.N."/>
            <person name="Grigoriev I.V."/>
            <person name="Debuchy R."/>
            <person name="Gladieux P."/>
            <person name="Hiltunen Thoren M."/>
            <person name="Johannesson H."/>
        </authorList>
    </citation>
    <scope>NUCLEOTIDE SEQUENCE</scope>
    <source>
        <strain evidence="2">CBS 892.96</strain>
    </source>
</reference>
<reference evidence="2" key="2">
    <citation type="submission" date="2023-05" db="EMBL/GenBank/DDBJ databases">
        <authorList>
            <consortium name="Lawrence Berkeley National Laboratory"/>
            <person name="Steindorff A."/>
            <person name="Hensen N."/>
            <person name="Bonometti L."/>
            <person name="Westerberg I."/>
            <person name="Brannstrom I.O."/>
            <person name="Guillou S."/>
            <person name="Cros-Aarteil S."/>
            <person name="Calhoun S."/>
            <person name="Haridas S."/>
            <person name="Kuo A."/>
            <person name="Mondo S."/>
            <person name="Pangilinan J."/>
            <person name="Riley R."/>
            <person name="Labutti K."/>
            <person name="Andreopoulos B."/>
            <person name="Lipzen A."/>
            <person name="Chen C."/>
            <person name="Yanf M."/>
            <person name="Daum C."/>
            <person name="Ng V."/>
            <person name="Clum A."/>
            <person name="Ohm R."/>
            <person name="Martin F."/>
            <person name="Silar P."/>
            <person name="Natvig D."/>
            <person name="Lalanne C."/>
            <person name="Gautier V."/>
            <person name="Ament-Velasquez S.L."/>
            <person name="Kruys A."/>
            <person name="Hutchinson M.I."/>
            <person name="Powell A.J."/>
            <person name="Barry K."/>
            <person name="Miller A.N."/>
            <person name="Grigoriev I.V."/>
            <person name="Debuchy R."/>
            <person name="Gladieux P."/>
            <person name="Thoren M.H."/>
            <person name="Johannesson H."/>
        </authorList>
    </citation>
    <scope>NUCLEOTIDE SEQUENCE</scope>
    <source>
        <strain evidence="2">CBS 892.96</strain>
    </source>
</reference>
<evidence type="ECO:0000313" key="2">
    <source>
        <dbReference type="EMBL" id="KAK4180461.1"/>
    </source>
</evidence>
<dbReference type="PANTHER" id="PTHR45348:SF7">
    <property type="entry name" value="ZINC BINDING OXIDOREDUCTASE, PUTATIVE-RELATED"/>
    <property type="match status" value="1"/>
</dbReference>
<dbReference type="Proteomes" id="UP001302321">
    <property type="component" value="Unassembled WGS sequence"/>
</dbReference>
<keyword evidence="1" id="KW-0560">Oxidoreductase</keyword>
<evidence type="ECO:0000256" key="1">
    <source>
        <dbReference type="ARBA" id="ARBA00023002"/>
    </source>
</evidence>
<comment type="caution">
    <text evidence="2">The sequence shown here is derived from an EMBL/GenBank/DDBJ whole genome shotgun (WGS) entry which is preliminary data.</text>
</comment>
<keyword evidence="3" id="KW-1185">Reference proteome</keyword>
<dbReference type="EMBL" id="MU866098">
    <property type="protein sequence ID" value="KAK4180461.1"/>
    <property type="molecule type" value="Genomic_DNA"/>
</dbReference>
<dbReference type="PANTHER" id="PTHR45348">
    <property type="entry name" value="HYPOTHETICAL OXIDOREDUCTASE (EUROFUNG)"/>
    <property type="match status" value="1"/>
</dbReference>
<dbReference type="InterPro" id="IPR036291">
    <property type="entry name" value="NAD(P)-bd_dom_sf"/>
</dbReference>
<organism evidence="2 3">
    <name type="scientific">Triangularia setosa</name>
    <dbReference type="NCBI Taxonomy" id="2587417"/>
    <lineage>
        <taxon>Eukaryota</taxon>
        <taxon>Fungi</taxon>
        <taxon>Dikarya</taxon>
        <taxon>Ascomycota</taxon>
        <taxon>Pezizomycotina</taxon>
        <taxon>Sordariomycetes</taxon>
        <taxon>Sordariomycetidae</taxon>
        <taxon>Sordariales</taxon>
        <taxon>Podosporaceae</taxon>
        <taxon>Triangularia</taxon>
    </lineage>
</organism>
<evidence type="ECO:0000313" key="3">
    <source>
        <dbReference type="Proteomes" id="UP001302321"/>
    </source>
</evidence>
<sequence length="279" mass="30519">MRDSQGFDFAGFNVAVKTPVLDLTWPGPNRPLYTGAHQPYILTQSDLIWMRPKVGLPIALLIAADAFVNILGFGFPSAGIEQLPSGKQCGGKAALIWGGASAVGWAAIQVAREIGVEFIFTMAPTKNHELLKDIRATHIKQTLQRLGVELAAVFDAVGAGLEEVEGAFESSTCYWGKQCLSHDTHNKQGDSRGALLCALTVPTESDPDWDFAIFSRQWGALEEEFPEWTWQTGQKNHATAWKSLPTRVVQAKEDAITTINSSTQGRISCEVVIRHPILF</sequence>